<feature type="compositionally biased region" description="Basic and acidic residues" evidence="1">
    <location>
        <begin position="33"/>
        <end position="56"/>
    </location>
</feature>
<feature type="region of interest" description="Disordered" evidence="1">
    <location>
        <begin position="1"/>
        <end position="165"/>
    </location>
</feature>
<name>A0A6J4U513_9BACT</name>
<reference evidence="2" key="1">
    <citation type="submission" date="2020-02" db="EMBL/GenBank/DDBJ databases">
        <authorList>
            <person name="Meier V. D."/>
        </authorList>
    </citation>
    <scope>NUCLEOTIDE SEQUENCE</scope>
    <source>
        <strain evidence="2">AVDCRST_MAG73</strain>
    </source>
</reference>
<feature type="non-terminal residue" evidence="2">
    <location>
        <position position="165"/>
    </location>
</feature>
<dbReference type="AlphaFoldDB" id="A0A6J4U513"/>
<evidence type="ECO:0000313" key="2">
    <source>
        <dbReference type="EMBL" id="CAA9538390.1"/>
    </source>
</evidence>
<evidence type="ECO:0000256" key="1">
    <source>
        <dbReference type="SAM" id="MobiDB-lite"/>
    </source>
</evidence>
<sequence>ERPARAWTRRQHRDRVRVPFPGPGRRGHRRRGRPGDSRHRADRPRRPDRTDRIDRPRHPRRGRVPAPRTGGTHLAAWGRGWRGDLPRDRRRARRGVRGPGRPGSGRGRSDRRRCLDRGRRRGQHPLPQPPTAARGGRRGRPDARHDRRRSQRLRRQHRRQPRRPL</sequence>
<proteinExistence type="predicted"/>
<feature type="compositionally biased region" description="Basic residues" evidence="1">
    <location>
        <begin position="146"/>
        <end position="165"/>
    </location>
</feature>
<gene>
    <name evidence="2" type="ORF">AVDCRST_MAG73-1653</name>
</gene>
<protein>
    <submittedName>
        <fullName evidence="2">Uncharacterized protein</fullName>
    </submittedName>
</protein>
<organism evidence="2">
    <name type="scientific">uncultured Thermomicrobiales bacterium</name>
    <dbReference type="NCBI Taxonomy" id="1645740"/>
    <lineage>
        <taxon>Bacteria</taxon>
        <taxon>Pseudomonadati</taxon>
        <taxon>Thermomicrobiota</taxon>
        <taxon>Thermomicrobia</taxon>
        <taxon>Thermomicrobiales</taxon>
        <taxon>environmental samples</taxon>
    </lineage>
</organism>
<feature type="compositionally biased region" description="Gly residues" evidence="1">
    <location>
        <begin position="97"/>
        <end position="106"/>
    </location>
</feature>
<dbReference type="EMBL" id="CADCWE010000100">
    <property type="protein sequence ID" value="CAA9538390.1"/>
    <property type="molecule type" value="Genomic_DNA"/>
</dbReference>
<feature type="non-terminal residue" evidence="2">
    <location>
        <position position="1"/>
    </location>
</feature>
<accession>A0A6J4U513</accession>